<evidence type="ECO:0000313" key="3">
    <source>
        <dbReference type="Proteomes" id="UP001165082"/>
    </source>
</evidence>
<name>A0A9W7E885_9STRA</name>
<dbReference type="AlphaFoldDB" id="A0A9W7E885"/>
<keyword evidence="1" id="KW-1133">Transmembrane helix</keyword>
<organism evidence="2 3">
    <name type="scientific">Triparma retinervis</name>
    <dbReference type="NCBI Taxonomy" id="2557542"/>
    <lineage>
        <taxon>Eukaryota</taxon>
        <taxon>Sar</taxon>
        <taxon>Stramenopiles</taxon>
        <taxon>Ochrophyta</taxon>
        <taxon>Bolidophyceae</taxon>
        <taxon>Parmales</taxon>
        <taxon>Triparmaceae</taxon>
        <taxon>Triparma</taxon>
    </lineage>
</organism>
<protein>
    <submittedName>
        <fullName evidence="2">Uncharacterized protein</fullName>
    </submittedName>
</protein>
<feature type="transmembrane region" description="Helical" evidence="1">
    <location>
        <begin position="97"/>
        <end position="123"/>
    </location>
</feature>
<evidence type="ECO:0000313" key="2">
    <source>
        <dbReference type="EMBL" id="GMH66343.1"/>
    </source>
</evidence>
<sequence>MWGVNIAILDRYGLSHKRAFGFLKGKGGRGREMNNGTKGGAYDTGDAVNGVEMMSTIKSNNNKNKMRALDHAQSALDALSHLESGIDNDEDQDNLTWINLFSGGVLGASIMFYAYTFVIVLSAPAKTIFGRVREKLRTLLTILLEIVLGARDFVHVFVAGEGGGGGKERK</sequence>
<accession>A0A9W7E885</accession>
<evidence type="ECO:0000256" key="1">
    <source>
        <dbReference type="SAM" id="Phobius"/>
    </source>
</evidence>
<comment type="caution">
    <text evidence="2">The sequence shown here is derived from an EMBL/GenBank/DDBJ whole genome shotgun (WGS) entry which is preliminary data.</text>
</comment>
<keyword evidence="3" id="KW-1185">Reference proteome</keyword>
<keyword evidence="1" id="KW-0472">Membrane</keyword>
<keyword evidence="1" id="KW-0812">Transmembrane</keyword>
<reference evidence="2" key="1">
    <citation type="submission" date="2022-07" db="EMBL/GenBank/DDBJ databases">
        <title>Genome analysis of Parmales, a sister group of diatoms, reveals the evolutionary specialization of diatoms from phago-mixotrophs to photoautotrophs.</title>
        <authorList>
            <person name="Ban H."/>
            <person name="Sato S."/>
            <person name="Yoshikawa S."/>
            <person name="Kazumasa Y."/>
            <person name="Nakamura Y."/>
            <person name="Ichinomiya M."/>
            <person name="Saitoh K."/>
            <person name="Sato N."/>
            <person name="Blanc-Mathieu R."/>
            <person name="Endo H."/>
            <person name="Kuwata A."/>
            <person name="Ogata H."/>
        </authorList>
    </citation>
    <scope>NUCLEOTIDE SEQUENCE</scope>
</reference>
<dbReference type="Proteomes" id="UP001165082">
    <property type="component" value="Unassembled WGS sequence"/>
</dbReference>
<dbReference type="EMBL" id="BRXZ01001243">
    <property type="protein sequence ID" value="GMH66343.1"/>
    <property type="molecule type" value="Genomic_DNA"/>
</dbReference>
<gene>
    <name evidence="2" type="ORF">TrRE_jg12607</name>
</gene>
<proteinExistence type="predicted"/>